<dbReference type="HAMAP" id="MF_00071">
    <property type="entry name" value="LepA"/>
    <property type="match status" value="1"/>
</dbReference>
<organism evidence="7 8">
    <name type="scientific">Candidatus Roizmanbacteria bacterium GW2011_GWB1_40_7</name>
    <dbReference type="NCBI Taxonomy" id="1618482"/>
    <lineage>
        <taxon>Bacteria</taxon>
        <taxon>Candidatus Roizmaniibacteriota</taxon>
    </lineage>
</organism>
<dbReference type="InterPro" id="IPR005225">
    <property type="entry name" value="Small_GTP-bd"/>
</dbReference>
<dbReference type="PRINTS" id="PR00315">
    <property type="entry name" value="ELONGATNFCT"/>
</dbReference>
<dbReference type="InterPro" id="IPR006297">
    <property type="entry name" value="EF-4"/>
</dbReference>
<evidence type="ECO:0000256" key="3">
    <source>
        <dbReference type="ARBA" id="ARBA00022801"/>
    </source>
</evidence>
<dbReference type="InterPro" id="IPR000640">
    <property type="entry name" value="EFG_V-like"/>
</dbReference>
<evidence type="ECO:0000313" key="7">
    <source>
        <dbReference type="EMBL" id="KKR70422.1"/>
    </source>
</evidence>
<dbReference type="FunFam" id="3.30.70.870:FF:000004">
    <property type="entry name" value="Translation factor GUF1, mitochondrial"/>
    <property type="match status" value="1"/>
</dbReference>
<dbReference type="SUPFAM" id="SSF52540">
    <property type="entry name" value="P-loop containing nucleoside triphosphate hydrolases"/>
    <property type="match status" value="1"/>
</dbReference>
<reference evidence="7 8" key="1">
    <citation type="journal article" date="2015" name="Nature">
        <title>rRNA introns, odd ribosomes, and small enigmatic genomes across a large radiation of phyla.</title>
        <authorList>
            <person name="Brown C.T."/>
            <person name="Hug L.A."/>
            <person name="Thomas B.C."/>
            <person name="Sharon I."/>
            <person name="Castelle C.J."/>
            <person name="Singh A."/>
            <person name="Wilkins M.J."/>
            <person name="Williams K.H."/>
            <person name="Banfield J.F."/>
        </authorList>
    </citation>
    <scope>NUCLEOTIDE SEQUENCE [LARGE SCALE GENOMIC DNA]</scope>
</reference>
<dbReference type="AlphaFoldDB" id="A0A0G0W568"/>
<dbReference type="InterPro" id="IPR009000">
    <property type="entry name" value="Transl_B-barrel_sf"/>
</dbReference>
<evidence type="ECO:0000256" key="2">
    <source>
        <dbReference type="ARBA" id="ARBA00022741"/>
    </source>
</evidence>
<dbReference type="Pfam" id="PF00679">
    <property type="entry name" value="EFG_C"/>
    <property type="match status" value="1"/>
</dbReference>
<dbReference type="NCBIfam" id="TIGR00231">
    <property type="entry name" value="small_GTP"/>
    <property type="match status" value="1"/>
</dbReference>
<dbReference type="GO" id="GO:0003924">
    <property type="term" value="F:GTPase activity"/>
    <property type="evidence" value="ECO:0007669"/>
    <property type="project" value="InterPro"/>
</dbReference>
<dbReference type="SUPFAM" id="SSF54980">
    <property type="entry name" value="EF-G C-terminal domain-like"/>
    <property type="match status" value="2"/>
</dbReference>
<dbReference type="InterPro" id="IPR035654">
    <property type="entry name" value="LepA_IV"/>
</dbReference>
<comment type="caution">
    <text evidence="7">The sequence shown here is derived from an EMBL/GenBank/DDBJ whole genome shotgun (WGS) entry which is preliminary data.</text>
</comment>
<dbReference type="CDD" id="cd03709">
    <property type="entry name" value="lepA_C"/>
    <property type="match status" value="1"/>
</dbReference>
<evidence type="ECO:0000256" key="5">
    <source>
        <dbReference type="ARBA" id="ARBA00023134"/>
    </source>
</evidence>
<dbReference type="CDD" id="cd03699">
    <property type="entry name" value="EF4_II"/>
    <property type="match status" value="1"/>
</dbReference>
<protein>
    <submittedName>
        <fullName evidence="7">Elongation factor 4</fullName>
    </submittedName>
</protein>
<dbReference type="GO" id="GO:0043022">
    <property type="term" value="F:ribosome binding"/>
    <property type="evidence" value="ECO:0007669"/>
    <property type="project" value="TreeGrafter"/>
</dbReference>
<dbReference type="GO" id="GO:0045727">
    <property type="term" value="P:positive regulation of translation"/>
    <property type="evidence" value="ECO:0007669"/>
    <property type="project" value="TreeGrafter"/>
</dbReference>
<dbReference type="Pfam" id="PF06421">
    <property type="entry name" value="LepA_C"/>
    <property type="match status" value="1"/>
</dbReference>
<dbReference type="Gene3D" id="3.30.70.2570">
    <property type="entry name" value="Elongation factor 4, C-terminal domain"/>
    <property type="match status" value="1"/>
</dbReference>
<proteinExistence type="inferred from homology"/>
<gene>
    <name evidence="7" type="ORF">UU14_C0049G0001</name>
</gene>
<evidence type="ECO:0000259" key="6">
    <source>
        <dbReference type="PROSITE" id="PS51722"/>
    </source>
</evidence>
<feature type="domain" description="Tr-type G" evidence="6">
    <location>
        <begin position="1"/>
        <end position="178"/>
    </location>
</feature>
<dbReference type="Pfam" id="PF00009">
    <property type="entry name" value="GTP_EFTU"/>
    <property type="match status" value="1"/>
</dbReference>
<keyword evidence="7" id="KW-0251">Elongation factor</keyword>
<dbReference type="Gene3D" id="3.30.70.240">
    <property type="match status" value="1"/>
</dbReference>
<dbReference type="Gene3D" id="3.40.50.300">
    <property type="entry name" value="P-loop containing nucleotide triphosphate hydrolases"/>
    <property type="match status" value="1"/>
</dbReference>
<dbReference type="FunFam" id="2.40.30.10:FF:000015">
    <property type="entry name" value="Translation factor GUF1, mitochondrial"/>
    <property type="match status" value="1"/>
</dbReference>
<dbReference type="InterPro" id="IPR000795">
    <property type="entry name" value="T_Tr_GTP-bd_dom"/>
</dbReference>
<evidence type="ECO:0000313" key="8">
    <source>
        <dbReference type="Proteomes" id="UP000034664"/>
    </source>
</evidence>
<keyword evidence="5" id="KW-0342">GTP-binding</keyword>
<dbReference type="Gene3D" id="3.30.70.870">
    <property type="entry name" value="Elongation Factor G (Translational Gtpase), domain 3"/>
    <property type="match status" value="1"/>
</dbReference>
<keyword evidence="4" id="KW-0648">Protein biosynthesis</keyword>
<accession>A0A0G0W568</accession>
<dbReference type="PROSITE" id="PS51722">
    <property type="entry name" value="G_TR_2"/>
    <property type="match status" value="1"/>
</dbReference>
<dbReference type="SMART" id="SM00838">
    <property type="entry name" value="EFG_C"/>
    <property type="match status" value="1"/>
</dbReference>
<dbReference type="PANTHER" id="PTHR43512">
    <property type="entry name" value="TRANSLATION FACTOR GUF1-RELATED"/>
    <property type="match status" value="1"/>
</dbReference>
<sequence length="571" mass="65232">RLMELTGTVEKGSHEEQMLDRNPISRERGITIKLAPVRMTYKLKIQNEKLKVEETQNKTLNFELLTLNLIDTPGHVDFSYEVDRTLSCVEGVILLVDATQGIQAQTISNAFKALEKDLTIIPVVNKIDMPSAEVEKTKQELIDFLGVKNEEIIAISAKTGENVEMVLAKIVKDIPEPSVVPIINRQLQALIFDSYFDPYKGIVSFVRIMAGTVRKNERLYLIVGNRSFTSLEVGIFSPELKQTNQLSEGEIGYIVTDLKDIHDVRVGDTVSDTKHTTPLPGYKKVKPMVFASLFPTDSEDYEHVTRALEKIYLTDSSLVFNAIYSRALGPGYRVGFLGLLHADVVRERLEREYDLNLLLTPPQVDYKIENETYQEPVIKISIITPVEYMGPVTRVCEQHRARFITIDNKHQVYMEYEMPLSEMISDFFDKIKSVTSGYASFDWEFLRYETVNADKLSLLLNGEEVAEFSEIVVADRAMEKGQYITKKLKELIPRQQFEVRIQAYYKGRIISSERVAPFRKDVLIKSGKMVGGGDYSRKRKLLEKQKKGKKKMKMIGHVEIPKEAFMGLFKK</sequence>
<dbReference type="GO" id="GO:0003746">
    <property type="term" value="F:translation elongation factor activity"/>
    <property type="evidence" value="ECO:0007669"/>
    <property type="project" value="UniProtKB-KW"/>
</dbReference>
<dbReference type="PATRIC" id="fig|1618482.3.peg.1197"/>
<dbReference type="Gene3D" id="2.40.30.10">
    <property type="entry name" value="Translation factors"/>
    <property type="match status" value="1"/>
</dbReference>
<dbReference type="PANTHER" id="PTHR43512:SF4">
    <property type="entry name" value="TRANSLATION FACTOR GUF1 HOMOLOG, CHLOROPLASTIC"/>
    <property type="match status" value="1"/>
</dbReference>
<dbReference type="Proteomes" id="UP000034664">
    <property type="component" value="Unassembled WGS sequence"/>
</dbReference>
<feature type="non-terminal residue" evidence="7">
    <location>
        <position position="1"/>
    </location>
</feature>
<comment type="similarity">
    <text evidence="1">Belongs to the TRAFAC class translation factor GTPase superfamily. Classic translation factor GTPase family. LepA subfamily.</text>
</comment>
<dbReference type="InterPro" id="IPR013842">
    <property type="entry name" value="LepA_CTD"/>
</dbReference>
<keyword evidence="2" id="KW-0547">Nucleotide-binding</keyword>
<dbReference type="InterPro" id="IPR038363">
    <property type="entry name" value="LepA_C_sf"/>
</dbReference>
<dbReference type="GO" id="GO:0005525">
    <property type="term" value="F:GTP binding"/>
    <property type="evidence" value="ECO:0007669"/>
    <property type="project" value="UniProtKB-KW"/>
</dbReference>
<dbReference type="InterPro" id="IPR004161">
    <property type="entry name" value="EFTu-like_2"/>
</dbReference>
<dbReference type="EMBL" id="LBZM01000049">
    <property type="protein sequence ID" value="KKR70422.1"/>
    <property type="molecule type" value="Genomic_DNA"/>
</dbReference>
<evidence type="ECO:0000256" key="4">
    <source>
        <dbReference type="ARBA" id="ARBA00022917"/>
    </source>
</evidence>
<evidence type="ECO:0000256" key="1">
    <source>
        <dbReference type="ARBA" id="ARBA00005454"/>
    </source>
</evidence>
<dbReference type="SUPFAM" id="SSF50447">
    <property type="entry name" value="Translation proteins"/>
    <property type="match status" value="1"/>
</dbReference>
<dbReference type="InterPro" id="IPR027417">
    <property type="entry name" value="P-loop_NTPase"/>
</dbReference>
<dbReference type="Pfam" id="PF03144">
    <property type="entry name" value="GTP_EFTU_D2"/>
    <property type="match status" value="1"/>
</dbReference>
<dbReference type="InterPro" id="IPR035647">
    <property type="entry name" value="EFG_III/V"/>
</dbReference>
<keyword evidence="3" id="KW-0378">Hydrolase</keyword>
<name>A0A0G0W568_9BACT</name>